<dbReference type="AlphaFoldDB" id="A0A3B3X7Z8"/>
<accession>A0A3B3X7Z8</accession>
<dbReference type="Proteomes" id="UP000261480">
    <property type="component" value="Unplaced"/>
</dbReference>
<protein>
    <submittedName>
        <fullName evidence="1">Uncharacterized protein</fullName>
    </submittedName>
</protein>
<organism evidence="1 2">
    <name type="scientific">Poecilia mexicana</name>
    <dbReference type="NCBI Taxonomy" id="48701"/>
    <lineage>
        <taxon>Eukaryota</taxon>
        <taxon>Metazoa</taxon>
        <taxon>Chordata</taxon>
        <taxon>Craniata</taxon>
        <taxon>Vertebrata</taxon>
        <taxon>Euteleostomi</taxon>
        <taxon>Actinopterygii</taxon>
        <taxon>Neopterygii</taxon>
        <taxon>Teleostei</taxon>
        <taxon>Neoteleostei</taxon>
        <taxon>Acanthomorphata</taxon>
        <taxon>Ovalentaria</taxon>
        <taxon>Atherinomorphae</taxon>
        <taxon>Cyprinodontiformes</taxon>
        <taxon>Poeciliidae</taxon>
        <taxon>Poeciliinae</taxon>
        <taxon>Poecilia</taxon>
    </lineage>
</organism>
<dbReference type="Ensembl" id="ENSPMET00000018210.1">
    <property type="protein sequence ID" value="ENSPMEP00000011167.1"/>
    <property type="gene ID" value="ENSPMEG00000013211.1"/>
</dbReference>
<evidence type="ECO:0000313" key="2">
    <source>
        <dbReference type="Proteomes" id="UP000261480"/>
    </source>
</evidence>
<reference evidence="1" key="2">
    <citation type="submission" date="2025-09" db="UniProtKB">
        <authorList>
            <consortium name="Ensembl"/>
        </authorList>
    </citation>
    <scope>IDENTIFICATION</scope>
</reference>
<sequence length="67" mass="7814">MIFIPLPLHATHFCTAPALHNTFLLSCSFVVFPLYRSSRDTLRDEGFQTISCYYGTTYWSSQNTWKM</sequence>
<evidence type="ECO:0000313" key="1">
    <source>
        <dbReference type="Ensembl" id="ENSPMEP00000011167.1"/>
    </source>
</evidence>
<reference evidence="1" key="1">
    <citation type="submission" date="2025-08" db="UniProtKB">
        <authorList>
            <consortium name="Ensembl"/>
        </authorList>
    </citation>
    <scope>IDENTIFICATION</scope>
</reference>
<proteinExistence type="predicted"/>
<keyword evidence="2" id="KW-1185">Reference proteome</keyword>
<name>A0A3B3X7Z8_9TELE</name>